<dbReference type="GeneID" id="6077193"/>
<evidence type="ECO:0000313" key="3">
    <source>
        <dbReference type="Proteomes" id="UP000001194"/>
    </source>
</evidence>
<dbReference type="InParanoid" id="B0DC78"/>
<dbReference type="OrthoDB" id="3243413at2759"/>
<keyword evidence="3" id="KW-1185">Reference proteome</keyword>
<dbReference type="KEGG" id="lbc:LACBIDRAFT_327596"/>
<reference evidence="2 3" key="1">
    <citation type="journal article" date="2008" name="Nature">
        <title>The genome of Laccaria bicolor provides insights into mycorrhizal symbiosis.</title>
        <authorList>
            <person name="Martin F."/>
            <person name="Aerts A."/>
            <person name="Ahren D."/>
            <person name="Brun A."/>
            <person name="Danchin E.G.J."/>
            <person name="Duchaussoy F."/>
            <person name="Gibon J."/>
            <person name="Kohler A."/>
            <person name="Lindquist E."/>
            <person name="Pereda V."/>
            <person name="Salamov A."/>
            <person name="Shapiro H.J."/>
            <person name="Wuyts J."/>
            <person name="Blaudez D."/>
            <person name="Buee M."/>
            <person name="Brokstein P."/>
            <person name="Canbaeck B."/>
            <person name="Cohen D."/>
            <person name="Courty P.E."/>
            <person name="Coutinho P.M."/>
            <person name="Delaruelle C."/>
            <person name="Detter J.C."/>
            <person name="Deveau A."/>
            <person name="DiFazio S."/>
            <person name="Duplessis S."/>
            <person name="Fraissinet-Tachet L."/>
            <person name="Lucic E."/>
            <person name="Frey-Klett P."/>
            <person name="Fourrey C."/>
            <person name="Feussner I."/>
            <person name="Gay G."/>
            <person name="Grimwood J."/>
            <person name="Hoegger P.J."/>
            <person name="Jain P."/>
            <person name="Kilaru S."/>
            <person name="Labbe J."/>
            <person name="Lin Y.C."/>
            <person name="Legue V."/>
            <person name="Le Tacon F."/>
            <person name="Marmeisse R."/>
            <person name="Melayah D."/>
            <person name="Montanini B."/>
            <person name="Muratet M."/>
            <person name="Nehls U."/>
            <person name="Niculita-Hirzel H."/>
            <person name="Oudot-Le Secq M.P."/>
            <person name="Peter M."/>
            <person name="Quesneville H."/>
            <person name="Rajashekar B."/>
            <person name="Reich M."/>
            <person name="Rouhier N."/>
            <person name="Schmutz J."/>
            <person name="Yin T."/>
            <person name="Chalot M."/>
            <person name="Henrissat B."/>
            <person name="Kuees U."/>
            <person name="Lucas S."/>
            <person name="Van de Peer Y."/>
            <person name="Podila G.K."/>
            <person name="Polle A."/>
            <person name="Pukkila P.J."/>
            <person name="Richardson P.M."/>
            <person name="Rouze P."/>
            <person name="Sanders I.R."/>
            <person name="Stajich J.E."/>
            <person name="Tunlid A."/>
            <person name="Tuskan G."/>
            <person name="Grigoriev I.V."/>
        </authorList>
    </citation>
    <scope>NUCLEOTIDE SEQUENCE [LARGE SCALE GENOMIC DNA]</scope>
    <source>
        <strain evidence="3">S238N-H82 / ATCC MYA-4686</strain>
    </source>
</reference>
<organism evidence="3">
    <name type="scientific">Laccaria bicolor (strain S238N-H82 / ATCC MYA-4686)</name>
    <name type="common">Bicoloured deceiver</name>
    <name type="synonym">Laccaria laccata var. bicolor</name>
    <dbReference type="NCBI Taxonomy" id="486041"/>
    <lineage>
        <taxon>Eukaryota</taxon>
        <taxon>Fungi</taxon>
        <taxon>Dikarya</taxon>
        <taxon>Basidiomycota</taxon>
        <taxon>Agaricomycotina</taxon>
        <taxon>Agaricomycetes</taxon>
        <taxon>Agaricomycetidae</taxon>
        <taxon>Agaricales</taxon>
        <taxon>Agaricineae</taxon>
        <taxon>Hydnangiaceae</taxon>
        <taxon>Laccaria</taxon>
    </lineage>
</organism>
<dbReference type="Proteomes" id="UP000001194">
    <property type="component" value="Unassembled WGS sequence"/>
</dbReference>
<gene>
    <name evidence="2" type="ORF">LACBIDRAFT_327596</name>
</gene>
<proteinExistence type="predicted"/>
<evidence type="ECO:0000313" key="2">
    <source>
        <dbReference type="EMBL" id="EDR07849.1"/>
    </source>
</evidence>
<protein>
    <submittedName>
        <fullName evidence="2">Predicted protein</fullName>
    </submittedName>
</protein>
<name>B0DC78_LACBS</name>
<dbReference type="AlphaFoldDB" id="B0DC78"/>
<evidence type="ECO:0000256" key="1">
    <source>
        <dbReference type="SAM" id="MobiDB-lite"/>
    </source>
</evidence>
<sequence length="295" mass="33048">MVKRAKSPDATDDVRYMTVYQPYPMNANWELPSDVIAFAFWIAGCIGVEPLLGLHYKPKASRRAAQKDGWKRIHVESHWFKDWSPNNGVIHKPYPTTHWCPVPPEDKTNKPLCRRGGIYKARMATTHNPTRKHTSTYPSYPPPHHRPFRPPPLPQLTLTARTPSTHENAHPLHTSAHSSASSLQNYSTRRHPGMTVWEAVVTGFGGVFFPLRGSERHLAHEPVRDENTIRSARAAYRPPHACFGIPAPVGASRRGGVREGQAVVVITHWDEEVPWGGEGVRPFRIWEGVGGVVAG</sequence>
<dbReference type="RefSeq" id="XP_001881638.1">
    <property type="nucleotide sequence ID" value="XM_001881603.1"/>
</dbReference>
<feature type="region of interest" description="Disordered" evidence="1">
    <location>
        <begin position="128"/>
        <end position="187"/>
    </location>
</feature>
<dbReference type="EMBL" id="DS547103">
    <property type="protein sequence ID" value="EDR07849.1"/>
    <property type="molecule type" value="Genomic_DNA"/>
</dbReference>
<accession>B0DC78</accession>
<feature type="compositionally biased region" description="Low complexity" evidence="1">
    <location>
        <begin position="171"/>
        <end position="182"/>
    </location>
</feature>
<dbReference type="HOGENOM" id="CLU_943560_0_0_1"/>